<keyword evidence="1" id="KW-0805">Transcription regulation</keyword>
<dbReference type="InterPro" id="IPR036388">
    <property type="entry name" value="WH-like_DNA-bd_sf"/>
</dbReference>
<protein>
    <submittedName>
        <fullName evidence="6">MarR family transcriptional regulator</fullName>
    </submittedName>
</protein>
<dbReference type="GO" id="GO:0003677">
    <property type="term" value="F:DNA binding"/>
    <property type="evidence" value="ECO:0007669"/>
    <property type="project" value="UniProtKB-KW"/>
</dbReference>
<dbReference type="SUPFAM" id="SSF46785">
    <property type="entry name" value="Winged helix' DNA-binding domain"/>
    <property type="match status" value="1"/>
</dbReference>
<evidence type="ECO:0000256" key="3">
    <source>
        <dbReference type="ARBA" id="ARBA00023163"/>
    </source>
</evidence>
<dbReference type="eggNOG" id="COG1846">
    <property type="taxonomic scope" value="Bacteria"/>
</dbReference>
<dbReference type="PANTHER" id="PTHR43305:SF1">
    <property type="entry name" value="FAMILY N-ACETYLTRANSFERASE, PUTATIVE (AFU_ORTHOLOGUE AFUA_2G01380)-RELATED"/>
    <property type="match status" value="1"/>
</dbReference>
<dbReference type="InterPro" id="IPR000835">
    <property type="entry name" value="HTH_MarR-typ"/>
</dbReference>
<evidence type="ECO:0000313" key="7">
    <source>
        <dbReference type="Proteomes" id="UP000028623"/>
    </source>
</evidence>
<dbReference type="InterPro" id="IPR011991">
    <property type="entry name" value="ArsR-like_HTH"/>
</dbReference>
<dbReference type="InterPro" id="IPR023187">
    <property type="entry name" value="Tscrpt_reg_MarR-type_CS"/>
</dbReference>
<dbReference type="SMART" id="SM00347">
    <property type="entry name" value="HTH_MARR"/>
    <property type="match status" value="1"/>
</dbReference>
<gene>
    <name evidence="6" type="ORF">IO89_18980</name>
</gene>
<keyword evidence="3" id="KW-0804">Transcription</keyword>
<dbReference type="PANTHER" id="PTHR43305">
    <property type="entry name" value="FAMILY N-ACETYLTRANSFERASE, PUTATIVE (AFU_ORTHOLOGUE AFUA_2G01380)-RELATED"/>
    <property type="match status" value="1"/>
</dbReference>
<dbReference type="GO" id="GO:0003700">
    <property type="term" value="F:DNA-binding transcription factor activity"/>
    <property type="evidence" value="ECO:0007669"/>
    <property type="project" value="InterPro"/>
</dbReference>
<reference evidence="6 7" key="1">
    <citation type="submission" date="2014-07" db="EMBL/GenBank/DDBJ databases">
        <title>Epilithonimonas lactis LMG 22401 Genome.</title>
        <authorList>
            <person name="Pipes S.E."/>
            <person name="Stropko S.J."/>
        </authorList>
    </citation>
    <scope>NUCLEOTIDE SEQUENCE [LARGE SCALE GENOMIC DNA]</scope>
    <source>
        <strain evidence="6 7">LMG 24401</strain>
    </source>
</reference>
<dbReference type="eggNOG" id="COG0456">
    <property type="taxonomic scope" value="Bacteria"/>
</dbReference>
<sequence>MDFFNRTGKMALGSRLRLLTSKVTEDAAKIYELYNVDFSPKWFPVFFILSEDGEKTISEIAEQIGHSQPSVTKIVKEMAAAGLIENNLESKDKRRNVVDLTEKGVKISHQIIKVQCADIDLAIDGMISEANHNLWEALAEWEFLLEQKSLLKRVQEQKKLRESKDVKIVPYEAKYQSAFRSLNEEWISNYFEMEEADYKALDNPEEYILNKGGKIFVALYKDEPLGVCALIKMNDPEYDYEMAKMAVSPKAQGKSLGSLLGNAVIDSAKELGASKLYLESNTVLKPAINLYHKLGFEKITGRQTPYQRCNIQMELKLKD</sequence>
<dbReference type="Pfam" id="PF12802">
    <property type="entry name" value="MarR_2"/>
    <property type="match status" value="1"/>
</dbReference>
<dbReference type="InterPro" id="IPR052777">
    <property type="entry name" value="Acetyltransferase_Enz"/>
</dbReference>
<evidence type="ECO:0000256" key="2">
    <source>
        <dbReference type="ARBA" id="ARBA00023125"/>
    </source>
</evidence>
<dbReference type="PROSITE" id="PS51186">
    <property type="entry name" value="GNAT"/>
    <property type="match status" value="1"/>
</dbReference>
<proteinExistence type="predicted"/>
<dbReference type="AlphaFoldDB" id="A0A085B6W6"/>
<dbReference type="STRING" id="421072.SAMN04488097_3838"/>
<dbReference type="CDD" id="cd00090">
    <property type="entry name" value="HTH_ARSR"/>
    <property type="match status" value="1"/>
</dbReference>
<organism evidence="6 7">
    <name type="scientific">Epilithonimonas lactis</name>
    <dbReference type="NCBI Taxonomy" id="421072"/>
    <lineage>
        <taxon>Bacteria</taxon>
        <taxon>Pseudomonadati</taxon>
        <taxon>Bacteroidota</taxon>
        <taxon>Flavobacteriia</taxon>
        <taxon>Flavobacteriales</taxon>
        <taxon>Weeksellaceae</taxon>
        <taxon>Chryseobacterium group</taxon>
        <taxon>Epilithonimonas</taxon>
    </lineage>
</organism>
<evidence type="ECO:0000259" key="4">
    <source>
        <dbReference type="PROSITE" id="PS50995"/>
    </source>
</evidence>
<dbReference type="PRINTS" id="PR00598">
    <property type="entry name" value="HTHMARR"/>
</dbReference>
<dbReference type="PROSITE" id="PS50995">
    <property type="entry name" value="HTH_MARR_2"/>
    <property type="match status" value="1"/>
</dbReference>
<feature type="domain" description="HTH marR-type" evidence="4">
    <location>
        <begin position="9"/>
        <end position="156"/>
    </location>
</feature>
<dbReference type="Proteomes" id="UP000028623">
    <property type="component" value="Unassembled WGS sequence"/>
</dbReference>
<dbReference type="SUPFAM" id="SSF55729">
    <property type="entry name" value="Acyl-CoA N-acyltransferases (Nat)"/>
    <property type="match status" value="1"/>
</dbReference>
<accession>A0A085B6W6</accession>
<dbReference type="Gene3D" id="1.10.10.10">
    <property type="entry name" value="Winged helix-like DNA-binding domain superfamily/Winged helix DNA-binding domain"/>
    <property type="match status" value="1"/>
</dbReference>
<comment type="caution">
    <text evidence="6">The sequence shown here is derived from an EMBL/GenBank/DDBJ whole genome shotgun (WGS) entry which is preliminary data.</text>
</comment>
<evidence type="ECO:0000259" key="5">
    <source>
        <dbReference type="PROSITE" id="PS51186"/>
    </source>
</evidence>
<evidence type="ECO:0000313" key="6">
    <source>
        <dbReference type="EMBL" id="KFC18211.1"/>
    </source>
</evidence>
<keyword evidence="2" id="KW-0238">DNA-binding</keyword>
<dbReference type="Pfam" id="PF00583">
    <property type="entry name" value="Acetyltransf_1"/>
    <property type="match status" value="1"/>
</dbReference>
<dbReference type="CDD" id="cd04301">
    <property type="entry name" value="NAT_SF"/>
    <property type="match status" value="1"/>
</dbReference>
<dbReference type="PROSITE" id="PS01117">
    <property type="entry name" value="HTH_MARR_1"/>
    <property type="match status" value="1"/>
</dbReference>
<dbReference type="OrthoDB" id="1431064at2"/>
<evidence type="ECO:0000256" key="1">
    <source>
        <dbReference type="ARBA" id="ARBA00023015"/>
    </source>
</evidence>
<name>A0A085B6W6_9FLAO</name>
<dbReference type="InterPro" id="IPR016181">
    <property type="entry name" value="Acyl_CoA_acyltransferase"/>
</dbReference>
<dbReference type="InterPro" id="IPR036390">
    <property type="entry name" value="WH_DNA-bd_sf"/>
</dbReference>
<dbReference type="GO" id="GO:0016747">
    <property type="term" value="F:acyltransferase activity, transferring groups other than amino-acyl groups"/>
    <property type="evidence" value="ECO:0007669"/>
    <property type="project" value="InterPro"/>
</dbReference>
<dbReference type="EMBL" id="JPLY01000008">
    <property type="protein sequence ID" value="KFC18211.1"/>
    <property type="molecule type" value="Genomic_DNA"/>
</dbReference>
<dbReference type="RefSeq" id="WP_034979332.1">
    <property type="nucleotide sequence ID" value="NZ_FOFI01000007.1"/>
</dbReference>
<feature type="domain" description="N-acetyltransferase" evidence="5">
    <location>
        <begin position="177"/>
        <end position="318"/>
    </location>
</feature>
<keyword evidence="7" id="KW-1185">Reference proteome</keyword>
<dbReference type="Gene3D" id="3.40.630.30">
    <property type="match status" value="1"/>
</dbReference>
<dbReference type="InterPro" id="IPR000182">
    <property type="entry name" value="GNAT_dom"/>
</dbReference>